<organism evidence="9 10">
    <name type="scientific">Bacteroides gallinaceum</name>
    <dbReference type="NCBI Taxonomy" id="1462571"/>
    <lineage>
        <taxon>Bacteria</taxon>
        <taxon>Pseudomonadati</taxon>
        <taxon>Bacteroidota</taxon>
        <taxon>Bacteroidia</taxon>
        <taxon>Bacteroidales</taxon>
        <taxon>Bacteroidaceae</taxon>
        <taxon>Bacteroides</taxon>
    </lineage>
</organism>
<dbReference type="Pfam" id="PF14322">
    <property type="entry name" value="SusD-like_3"/>
    <property type="match status" value="1"/>
</dbReference>
<dbReference type="InterPro" id="IPR012944">
    <property type="entry name" value="SusD_RagB_dom"/>
</dbReference>
<evidence type="ECO:0000256" key="5">
    <source>
        <dbReference type="ARBA" id="ARBA00023237"/>
    </source>
</evidence>
<dbReference type="Gene3D" id="1.25.40.900">
    <property type="match status" value="1"/>
</dbReference>
<dbReference type="InterPro" id="IPR033985">
    <property type="entry name" value="SusD-like_N"/>
</dbReference>
<reference evidence="9" key="1">
    <citation type="submission" date="2023-06" db="EMBL/GenBank/DDBJ databases">
        <authorList>
            <person name="Zeman M."/>
            <person name="Kubasova T."/>
            <person name="Jahodarova E."/>
            <person name="Nykrynova M."/>
            <person name="Rychlik I."/>
        </authorList>
    </citation>
    <scope>NUCLEOTIDE SEQUENCE</scope>
    <source>
        <strain evidence="9">84_SSukc20</strain>
    </source>
</reference>
<name>A0ABT7X6C9_9BACE</name>
<proteinExistence type="inferred from homology"/>
<sequence>MKKQVLLISLVTMTLFGLSSCNDWLDVRPETEQKDEDQFATSQGFYDALVGAYMEMASRDIYGERLTMTNIESLAHQWLFTETGTSRYEDYYLMEHEYDNVAYAQAAVKTIYAKLFNVIAQANMIIKNIDERGDVILNPAIRYTIQGEAYAMRAYCQLDVLRLFGEVPGGTTHTELPYSETTGIDQMPSYYDFDAYVEKLKADIEKAKELLIENDPVMTHSFEELNDSYSAIVDDNMLYRQSRLNYWAVRALEARMYLYIGDKAQAAEIAREIINATIDGAPVMTLSGSEDFNQGYKLCPSECLFYLSKWDVMDYSRDFLVGGSTTFSNLTSLGITPQKFNAMYSGQNTTTHNRYKNCWNDKAVDQYGQTTIVTTKYYWDDDEMTEDQKMFGCQIIPMLRMSEVYLIAMEGSTSLAEANDLYYDYRLAHEVPTDPDFTSLHEVADYMIPEYRREFFAEGQLFYTYKRLKATSIMGNMQSASEQPVSIEEEDYVIPLPTTEYNPNDINKTE</sequence>
<gene>
    <name evidence="9" type="ORF">QVO10_09370</name>
</gene>
<dbReference type="Gene3D" id="1.25.40.390">
    <property type="match status" value="1"/>
</dbReference>
<dbReference type="Proteomes" id="UP001167871">
    <property type="component" value="Unassembled WGS sequence"/>
</dbReference>
<evidence type="ECO:0000256" key="6">
    <source>
        <dbReference type="SAM" id="SignalP"/>
    </source>
</evidence>
<comment type="similarity">
    <text evidence="2">Belongs to the SusD family.</text>
</comment>
<keyword evidence="4" id="KW-0472">Membrane</keyword>
<evidence type="ECO:0000259" key="7">
    <source>
        <dbReference type="Pfam" id="PF07980"/>
    </source>
</evidence>
<keyword evidence="10" id="KW-1185">Reference proteome</keyword>
<evidence type="ECO:0000256" key="1">
    <source>
        <dbReference type="ARBA" id="ARBA00004442"/>
    </source>
</evidence>
<comment type="subcellular location">
    <subcellularLocation>
        <location evidence="1">Cell outer membrane</location>
    </subcellularLocation>
</comment>
<feature type="chain" id="PRO_5046037626" evidence="6">
    <location>
        <begin position="22"/>
        <end position="510"/>
    </location>
</feature>
<dbReference type="PROSITE" id="PS51257">
    <property type="entry name" value="PROKAR_LIPOPROTEIN"/>
    <property type="match status" value="1"/>
</dbReference>
<dbReference type="Pfam" id="PF07980">
    <property type="entry name" value="SusD_RagB"/>
    <property type="match status" value="1"/>
</dbReference>
<dbReference type="EMBL" id="JAUEII010000018">
    <property type="protein sequence ID" value="MDN0049590.1"/>
    <property type="molecule type" value="Genomic_DNA"/>
</dbReference>
<accession>A0ABT7X6C9</accession>
<evidence type="ECO:0000313" key="10">
    <source>
        <dbReference type="Proteomes" id="UP001167871"/>
    </source>
</evidence>
<keyword evidence="5" id="KW-0998">Cell outer membrane</keyword>
<evidence type="ECO:0000313" key="9">
    <source>
        <dbReference type="EMBL" id="MDN0049590.1"/>
    </source>
</evidence>
<reference evidence="9" key="2">
    <citation type="submission" date="2024-05" db="EMBL/GenBank/DDBJ databases">
        <title>Identification and characterization of horizontal gene transfer across gut microbiota members of farm animals based on homology search.</title>
        <authorList>
            <person name="Schwarzerova J."/>
            <person name="Nykrynova M."/>
            <person name="Jureckova K."/>
            <person name="Cejkova D."/>
            <person name="Rychlik I."/>
        </authorList>
    </citation>
    <scope>NUCLEOTIDE SEQUENCE</scope>
    <source>
        <strain evidence="9">84_SSukc20</strain>
    </source>
</reference>
<protein>
    <submittedName>
        <fullName evidence="9">RagB/SusD family nutrient uptake outer membrane protein</fullName>
    </submittedName>
</protein>
<dbReference type="SUPFAM" id="SSF48452">
    <property type="entry name" value="TPR-like"/>
    <property type="match status" value="1"/>
</dbReference>
<evidence type="ECO:0000259" key="8">
    <source>
        <dbReference type="Pfam" id="PF14322"/>
    </source>
</evidence>
<keyword evidence="3 6" id="KW-0732">Signal</keyword>
<comment type="caution">
    <text evidence="9">The sequence shown here is derived from an EMBL/GenBank/DDBJ whole genome shotgun (WGS) entry which is preliminary data.</text>
</comment>
<evidence type="ECO:0000256" key="3">
    <source>
        <dbReference type="ARBA" id="ARBA00022729"/>
    </source>
</evidence>
<feature type="signal peptide" evidence="6">
    <location>
        <begin position="1"/>
        <end position="21"/>
    </location>
</feature>
<evidence type="ECO:0000256" key="4">
    <source>
        <dbReference type="ARBA" id="ARBA00023136"/>
    </source>
</evidence>
<feature type="domain" description="SusD-like N-terminal" evidence="8">
    <location>
        <begin position="23"/>
        <end position="214"/>
    </location>
</feature>
<dbReference type="RefSeq" id="WP_301639887.1">
    <property type="nucleotide sequence ID" value="NZ_JAUEII010000018.1"/>
</dbReference>
<evidence type="ECO:0000256" key="2">
    <source>
        <dbReference type="ARBA" id="ARBA00006275"/>
    </source>
</evidence>
<feature type="domain" description="RagB/SusD" evidence="7">
    <location>
        <begin position="331"/>
        <end position="470"/>
    </location>
</feature>
<dbReference type="InterPro" id="IPR011990">
    <property type="entry name" value="TPR-like_helical_dom_sf"/>
</dbReference>
<dbReference type="Gene3D" id="2.20.20.130">
    <property type="match status" value="1"/>
</dbReference>